<keyword evidence="2" id="KW-1133">Transmembrane helix</keyword>
<evidence type="ECO:0000256" key="2">
    <source>
        <dbReference type="SAM" id="Phobius"/>
    </source>
</evidence>
<protein>
    <submittedName>
        <fullName evidence="3">Uncharacterized protein</fullName>
    </submittedName>
</protein>
<evidence type="ECO:0000313" key="4">
    <source>
        <dbReference type="Proteomes" id="UP001328107"/>
    </source>
</evidence>
<reference evidence="4" key="1">
    <citation type="submission" date="2022-10" db="EMBL/GenBank/DDBJ databases">
        <title>Genome assembly of Pristionchus species.</title>
        <authorList>
            <person name="Yoshida K."/>
            <person name="Sommer R.J."/>
        </authorList>
    </citation>
    <scope>NUCLEOTIDE SEQUENCE [LARGE SCALE GENOMIC DNA]</scope>
    <source>
        <strain evidence="4">RS5460</strain>
    </source>
</reference>
<feature type="transmembrane region" description="Helical" evidence="2">
    <location>
        <begin position="12"/>
        <end position="33"/>
    </location>
</feature>
<evidence type="ECO:0000256" key="1">
    <source>
        <dbReference type="SAM" id="MobiDB-lite"/>
    </source>
</evidence>
<keyword evidence="2" id="KW-0472">Membrane</keyword>
<feature type="non-terminal residue" evidence="3">
    <location>
        <position position="1"/>
    </location>
</feature>
<feature type="region of interest" description="Disordered" evidence="1">
    <location>
        <begin position="39"/>
        <end position="64"/>
    </location>
</feature>
<keyword evidence="2" id="KW-0812">Transmembrane</keyword>
<feature type="compositionally biased region" description="Polar residues" evidence="1">
    <location>
        <begin position="55"/>
        <end position="64"/>
    </location>
</feature>
<sequence>LPFRLRPSRISAPSMFLILLIAAVIAGAAYYHFQQSQKACPKSGPKSGSPKKNDVPTSCVSTANQPGTVTCAAGSVLPQSVTAVAKSTDSDVPQKPSRTESTVNRIEALPASTPQPSDAAGAKPSDSATSASASSGPSTTSGTLSSKGSKKKRRTRRRKKSGNTPAN</sequence>
<gene>
    <name evidence="3" type="ORF">PMAYCL1PPCAC_17631</name>
</gene>
<feature type="compositionally biased region" description="Low complexity" evidence="1">
    <location>
        <begin position="41"/>
        <end position="50"/>
    </location>
</feature>
<dbReference type="EMBL" id="BTRK01000004">
    <property type="protein sequence ID" value="GMR47436.1"/>
    <property type="molecule type" value="Genomic_DNA"/>
</dbReference>
<dbReference type="Proteomes" id="UP001328107">
    <property type="component" value="Unassembled WGS sequence"/>
</dbReference>
<accession>A0AAN5CN03</accession>
<feature type="compositionally biased region" description="Low complexity" evidence="1">
    <location>
        <begin position="122"/>
        <end position="147"/>
    </location>
</feature>
<dbReference type="AlphaFoldDB" id="A0AAN5CN03"/>
<keyword evidence="4" id="KW-1185">Reference proteome</keyword>
<organism evidence="3 4">
    <name type="scientific">Pristionchus mayeri</name>
    <dbReference type="NCBI Taxonomy" id="1317129"/>
    <lineage>
        <taxon>Eukaryota</taxon>
        <taxon>Metazoa</taxon>
        <taxon>Ecdysozoa</taxon>
        <taxon>Nematoda</taxon>
        <taxon>Chromadorea</taxon>
        <taxon>Rhabditida</taxon>
        <taxon>Rhabditina</taxon>
        <taxon>Diplogasteromorpha</taxon>
        <taxon>Diplogasteroidea</taxon>
        <taxon>Neodiplogasteridae</taxon>
        <taxon>Pristionchus</taxon>
    </lineage>
</organism>
<feature type="region of interest" description="Disordered" evidence="1">
    <location>
        <begin position="84"/>
        <end position="167"/>
    </location>
</feature>
<evidence type="ECO:0000313" key="3">
    <source>
        <dbReference type="EMBL" id="GMR47436.1"/>
    </source>
</evidence>
<proteinExistence type="predicted"/>
<comment type="caution">
    <text evidence="3">The sequence shown here is derived from an EMBL/GenBank/DDBJ whole genome shotgun (WGS) entry which is preliminary data.</text>
</comment>
<feature type="compositionally biased region" description="Basic residues" evidence="1">
    <location>
        <begin position="148"/>
        <end position="161"/>
    </location>
</feature>
<name>A0AAN5CN03_9BILA</name>